<keyword evidence="4" id="KW-1185">Reference proteome</keyword>
<gene>
    <name evidence="3" type="ORF">H9L10_14100</name>
</gene>
<feature type="chain" id="PRO_5028833170" evidence="2">
    <location>
        <begin position="34"/>
        <end position="328"/>
    </location>
</feature>
<evidence type="ECO:0000256" key="2">
    <source>
        <dbReference type="SAM" id="SignalP"/>
    </source>
</evidence>
<accession>A0A7G9R144</accession>
<protein>
    <submittedName>
        <fullName evidence="3">Uncharacterized protein</fullName>
    </submittedName>
</protein>
<feature type="region of interest" description="Disordered" evidence="1">
    <location>
        <begin position="75"/>
        <end position="99"/>
    </location>
</feature>
<feature type="compositionally biased region" description="Low complexity" evidence="1">
    <location>
        <begin position="174"/>
        <end position="203"/>
    </location>
</feature>
<dbReference type="RefSeq" id="WP_166104170.1">
    <property type="nucleotide sequence ID" value="NZ_BMMY01000012.1"/>
</dbReference>
<feature type="region of interest" description="Disordered" evidence="1">
    <location>
        <begin position="149"/>
        <end position="203"/>
    </location>
</feature>
<evidence type="ECO:0000313" key="3">
    <source>
        <dbReference type="EMBL" id="QNN49319.1"/>
    </source>
</evidence>
<proteinExistence type="predicted"/>
<name>A0A7G9R144_9MICO</name>
<dbReference type="KEGG" id="pei:H9L10_14100"/>
<dbReference type="Proteomes" id="UP000515976">
    <property type="component" value="Chromosome"/>
</dbReference>
<dbReference type="EMBL" id="CP060712">
    <property type="protein sequence ID" value="QNN49319.1"/>
    <property type="molecule type" value="Genomic_DNA"/>
</dbReference>
<dbReference type="AlphaFoldDB" id="A0A7G9R144"/>
<keyword evidence="2" id="KW-0732">Signal</keyword>
<evidence type="ECO:0000313" key="4">
    <source>
        <dbReference type="Proteomes" id="UP000515976"/>
    </source>
</evidence>
<feature type="signal peptide" evidence="2">
    <location>
        <begin position="1"/>
        <end position="33"/>
    </location>
</feature>
<evidence type="ECO:0000256" key="1">
    <source>
        <dbReference type="SAM" id="MobiDB-lite"/>
    </source>
</evidence>
<sequence length="328" mass="32650">MSLTRWRGLPVRLLLAAGFAAACWVLLSPSAHAEDRPVAHLLDRVASSADAVVPGATSDDAESAAPVRETVERASSAGREAVSRTATRVNHTTQQAARAVTTTVERTTDTVAAAAPAASPVLDRVDGLAADATGVVETTTERVTSTVTDTVDRALDSGRGGVPADPVAPPSAPSGPTTGSPAPGVAEKPGTATRAATADAGSAAAQLRARQLADRRAARVEDATATSGPAVGATVAPASVLTETATMLVAALPTIPRAPEPLHPLPYLVSAAFAGALAFFGGRGDRAGSTVGVLPARAALPSAAAEAVRAFLRGPARAPALAPGTSPD</sequence>
<organism evidence="3 4">
    <name type="scientific">Phycicoccus endophyticus</name>
    <dbReference type="NCBI Taxonomy" id="1690220"/>
    <lineage>
        <taxon>Bacteria</taxon>
        <taxon>Bacillati</taxon>
        <taxon>Actinomycetota</taxon>
        <taxon>Actinomycetes</taxon>
        <taxon>Micrococcales</taxon>
        <taxon>Intrasporangiaceae</taxon>
        <taxon>Phycicoccus</taxon>
    </lineage>
</organism>
<reference evidence="3 4" key="1">
    <citation type="submission" date="2020-08" db="EMBL/GenBank/DDBJ databases">
        <title>Genome sequence of Phycicoccus endophyticus JCM 31784T.</title>
        <authorList>
            <person name="Hyun D.-W."/>
            <person name="Bae J.-W."/>
        </authorList>
    </citation>
    <scope>NUCLEOTIDE SEQUENCE [LARGE SCALE GENOMIC DNA]</scope>
    <source>
        <strain evidence="3 4">JCM 31784</strain>
    </source>
</reference>
<dbReference type="PROSITE" id="PS51257">
    <property type="entry name" value="PROKAR_LIPOPROTEIN"/>
    <property type="match status" value="1"/>
</dbReference>